<dbReference type="Gene3D" id="2.40.440.10">
    <property type="entry name" value="L,D-transpeptidase catalytic domain-like"/>
    <property type="match status" value="1"/>
</dbReference>
<dbReference type="EMBL" id="CP000453">
    <property type="protein sequence ID" value="ABI55453.1"/>
    <property type="molecule type" value="Genomic_DNA"/>
</dbReference>
<keyword evidence="5 7" id="KW-0573">Peptidoglycan synthesis</keyword>
<dbReference type="CDD" id="cd16913">
    <property type="entry name" value="YkuD_like"/>
    <property type="match status" value="1"/>
</dbReference>
<dbReference type="UniPathway" id="UPA00219"/>
<dbReference type="InterPro" id="IPR002477">
    <property type="entry name" value="Peptidoglycan-bd-like"/>
</dbReference>
<dbReference type="InterPro" id="IPR005490">
    <property type="entry name" value="LD_TPept_cat_dom"/>
</dbReference>
<dbReference type="Pfam" id="PF01471">
    <property type="entry name" value="PG_binding_1"/>
    <property type="match status" value="1"/>
</dbReference>
<dbReference type="RefSeq" id="WP_011627849.1">
    <property type="nucleotide sequence ID" value="NC_008340.1"/>
</dbReference>
<dbReference type="InterPro" id="IPR045380">
    <property type="entry name" value="LD_TPept_scaffold_dom"/>
</dbReference>
<dbReference type="AlphaFoldDB" id="Q0ACI4"/>
<dbReference type="GO" id="GO:0004180">
    <property type="term" value="F:carboxypeptidase activity"/>
    <property type="evidence" value="ECO:0007669"/>
    <property type="project" value="UniProtKB-ARBA"/>
</dbReference>
<feature type="active site" description="Proton donor/acceptor" evidence="7">
    <location>
        <position position="443"/>
    </location>
</feature>
<dbReference type="SUPFAM" id="SSF47090">
    <property type="entry name" value="PGBD-like"/>
    <property type="match status" value="1"/>
</dbReference>
<keyword evidence="4 7" id="KW-0133">Cell shape</keyword>
<dbReference type="GO" id="GO:0016740">
    <property type="term" value="F:transferase activity"/>
    <property type="evidence" value="ECO:0007669"/>
    <property type="project" value="UniProtKB-KW"/>
</dbReference>
<keyword evidence="3" id="KW-0808">Transferase</keyword>
<dbReference type="eggNOG" id="COG2989">
    <property type="taxonomic scope" value="Bacteria"/>
</dbReference>
<evidence type="ECO:0000259" key="9">
    <source>
        <dbReference type="PROSITE" id="PS52029"/>
    </source>
</evidence>
<evidence type="ECO:0000313" key="10">
    <source>
        <dbReference type="EMBL" id="ABI55453.1"/>
    </source>
</evidence>
<dbReference type="PANTHER" id="PTHR41533:SF2">
    <property type="entry name" value="BLR7131 PROTEIN"/>
    <property type="match status" value="1"/>
</dbReference>
<dbReference type="Gene3D" id="1.10.101.10">
    <property type="entry name" value="PGBD-like superfamily/PGBD"/>
    <property type="match status" value="1"/>
</dbReference>
<evidence type="ECO:0000256" key="8">
    <source>
        <dbReference type="SAM" id="SignalP"/>
    </source>
</evidence>
<feature type="active site" description="Nucleophile" evidence="7">
    <location>
        <position position="462"/>
    </location>
</feature>
<dbReference type="GO" id="GO:0071555">
    <property type="term" value="P:cell wall organization"/>
    <property type="evidence" value="ECO:0007669"/>
    <property type="project" value="UniProtKB-UniRule"/>
</dbReference>
<feature type="signal peptide" evidence="8">
    <location>
        <begin position="1"/>
        <end position="22"/>
    </location>
</feature>
<dbReference type="SUPFAM" id="SSF141523">
    <property type="entry name" value="L,D-transpeptidase catalytic domain-like"/>
    <property type="match status" value="1"/>
</dbReference>
<keyword evidence="6 7" id="KW-0961">Cell wall biogenesis/degradation</keyword>
<evidence type="ECO:0000256" key="4">
    <source>
        <dbReference type="ARBA" id="ARBA00022960"/>
    </source>
</evidence>
<keyword evidence="8" id="KW-0732">Signal</keyword>
<name>Q0ACI4_ALKEH</name>
<protein>
    <submittedName>
        <fullName evidence="10">Peptidoglycan-binding domain 1 protein</fullName>
    </submittedName>
</protein>
<keyword evidence="11" id="KW-1185">Reference proteome</keyword>
<dbReference type="PANTHER" id="PTHR41533">
    <property type="entry name" value="L,D-TRANSPEPTIDASE HI_1667-RELATED"/>
    <property type="match status" value="1"/>
</dbReference>
<organism evidence="10 11">
    <name type="scientific">Alkalilimnicola ehrlichii (strain ATCC BAA-1101 / DSM 17681 / MLHE-1)</name>
    <dbReference type="NCBI Taxonomy" id="187272"/>
    <lineage>
        <taxon>Bacteria</taxon>
        <taxon>Pseudomonadati</taxon>
        <taxon>Pseudomonadota</taxon>
        <taxon>Gammaproteobacteria</taxon>
        <taxon>Chromatiales</taxon>
        <taxon>Ectothiorhodospiraceae</taxon>
        <taxon>Alkalilimnicola</taxon>
    </lineage>
</organism>
<dbReference type="Pfam" id="PF20142">
    <property type="entry name" value="Scaffold"/>
    <property type="match status" value="1"/>
</dbReference>
<comment type="pathway">
    <text evidence="1 7">Cell wall biogenesis; peptidoglycan biosynthesis.</text>
</comment>
<accession>Q0ACI4</accession>
<feature type="chain" id="PRO_5004168009" evidence="8">
    <location>
        <begin position="23"/>
        <end position="559"/>
    </location>
</feature>
<evidence type="ECO:0000256" key="7">
    <source>
        <dbReference type="PROSITE-ProRule" id="PRU01373"/>
    </source>
</evidence>
<feature type="domain" description="L,D-TPase catalytic" evidence="9">
    <location>
        <begin position="308"/>
        <end position="488"/>
    </location>
</feature>
<dbReference type="InterPro" id="IPR036366">
    <property type="entry name" value="PGBDSf"/>
</dbReference>
<evidence type="ECO:0000256" key="1">
    <source>
        <dbReference type="ARBA" id="ARBA00004752"/>
    </source>
</evidence>
<reference evidence="11" key="1">
    <citation type="submission" date="2006-08" db="EMBL/GenBank/DDBJ databases">
        <title>Complete sequence of Alkalilimnicola ehrilichei MLHE-1.</title>
        <authorList>
            <person name="Copeland A."/>
            <person name="Lucas S."/>
            <person name="Lapidus A."/>
            <person name="Barry K."/>
            <person name="Detter J.C."/>
            <person name="Glavina del Rio T."/>
            <person name="Hammon N."/>
            <person name="Israni S."/>
            <person name="Dalin E."/>
            <person name="Tice H."/>
            <person name="Pitluck S."/>
            <person name="Sims D."/>
            <person name="Brettin T."/>
            <person name="Bruce D."/>
            <person name="Han C."/>
            <person name="Tapia R."/>
            <person name="Gilna P."/>
            <person name="Schmutz J."/>
            <person name="Larimer F."/>
            <person name="Land M."/>
            <person name="Hauser L."/>
            <person name="Kyrpides N."/>
            <person name="Mikhailova N."/>
            <person name="Oremland R.S."/>
            <person name="Hoeft S.E."/>
            <person name="Switzer-Blum J."/>
            <person name="Kulp T."/>
            <person name="King G."/>
            <person name="Tabita R."/>
            <person name="Witte B."/>
            <person name="Santini J.M."/>
            <person name="Basu P."/>
            <person name="Hollibaugh J.T."/>
            <person name="Xie G."/>
            <person name="Stolz J.F."/>
            <person name="Richardson P."/>
        </authorList>
    </citation>
    <scope>NUCLEOTIDE SEQUENCE [LARGE SCALE GENOMIC DNA]</scope>
    <source>
        <strain evidence="11">ATCC BAA-1101 / DSM 17681 / MLHE-1</strain>
    </source>
</reference>
<dbReference type="InterPro" id="IPR038063">
    <property type="entry name" value="Transpep_catalytic_dom"/>
</dbReference>
<evidence type="ECO:0000256" key="5">
    <source>
        <dbReference type="ARBA" id="ARBA00022984"/>
    </source>
</evidence>
<sequence>MTLIHRLLLTLCLFTLPLTAAAALHDQVAEQLRDRLEVATAEAGNGDADPERSPLHRFFLDRVYRPAWSEDGQPTARAEQLLAVLAESRGHGLAPAAYGYDQLSETLRDWPEEPAPGAVADLELQLTRVWLQLAEDALTGQLNPDVVAPDWELQSPPSEDLVQALSQGLAEDDIATAVRQLYPDQDNYHQMRRALARFQALAEQGDYPRMEAGPLLRVGDRDPRVETLREQLRLLGDLEDDAPLSETLYGEALEAAVRDFQRRHGLQVDGVVGPRTVAALNTPPADRAEQLRVNLERLRWMPRDLGDRYILVNIAGFSMTVHAEGETVMRQRVVVGRDYRRTPVFTGNMTYLVLNPSWEVPHRLATRDVLPLIQRDPEYLERMGFRVLQGWGADEREIDPESLDWDRYSHRYFPYRLRQLPGPQNAMGRVKFMFPNRHNVYLHDTPSRELFQQPRRAFSSGCIRVERPLELAAWLLRDQRQWSPEAIDKALEERRERTVPLRRGIPVHLQYWTAWVDAEGTLHFRDDLYDRDTGVAAALAALPKPEPTLWPELGAATRR</sequence>
<dbReference type="PROSITE" id="PS52029">
    <property type="entry name" value="LD_TPASE"/>
    <property type="match status" value="1"/>
</dbReference>
<evidence type="ECO:0000256" key="3">
    <source>
        <dbReference type="ARBA" id="ARBA00022679"/>
    </source>
</evidence>
<evidence type="ECO:0000313" key="11">
    <source>
        <dbReference type="Proteomes" id="UP000001962"/>
    </source>
</evidence>
<evidence type="ECO:0000256" key="6">
    <source>
        <dbReference type="ARBA" id="ARBA00023316"/>
    </source>
</evidence>
<dbReference type="HOGENOM" id="CLU_020360_3_4_6"/>
<dbReference type="GO" id="GO:0009252">
    <property type="term" value="P:peptidoglycan biosynthetic process"/>
    <property type="evidence" value="ECO:0007669"/>
    <property type="project" value="UniProtKB-UniPathway"/>
</dbReference>
<comment type="similarity">
    <text evidence="2">Belongs to the YkuD family.</text>
</comment>
<dbReference type="InterPro" id="IPR036365">
    <property type="entry name" value="PGBD-like_sf"/>
</dbReference>
<evidence type="ECO:0000256" key="2">
    <source>
        <dbReference type="ARBA" id="ARBA00005992"/>
    </source>
</evidence>
<dbReference type="InterPro" id="IPR052905">
    <property type="entry name" value="LD-transpeptidase_YkuD-like"/>
</dbReference>
<proteinExistence type="inferred from homology"/>
<dbReference type="KEGG" id="aeh:Mlg_0096"/>
<dbReference type="OrthoDB" id="9778545at2"/>
<dbReference type="Proteomes" id="UP000001962">
    <property type="component" value="Chromosome"/>
</dbReference>
<dbReference type="GO" id="GO:0008360">
    <property type="term" value="P:regulation of cell shape"/>
    <property type="evidence" value="ECO:0007669"/>
    <property type="project" value="UniProtKB-UniRule"/>
</dbReference>
<dbReference type="Pfam" id="PF03734">
    <property type="entry name" value="YkuD"/>
    <property type="match status" value="1"/>
</dbReference>
<gene>
    <name evidence="10" type="ordered locus">Mlg_0096</name>
</gene>